<evidence type="ECO:0000256" key="15">
    <source>
        <dbReference type="ARBA" id="ARBA00034505"/>
    </source>
</evidence>
<evidence type="ECO:0000256" key="9">
    <source>
        <dbReference type="ARBA" id="ARBA00022833"/>
    </source>
</evidence>
<dbReference type="STRING" id="402676.B6K3X8"/>
<dbReference type="PANTHER" id="PTHR12888">
    <property type="entry name" value="PEROXISOME ASSEMBLY PROTEIN 12 PEROXIN-12"/>
    <property type="match status" value="1"/>
</dbReference>
<dbReference type="GO" id="GO:0016558">
    <property type="term" value="P:protein import into peroxisome matrix"/>
    <property type="evidence" value="ECO:0000318"/>
    <property type="project" value="GO_Central"/>
</dbReference>
<dbReference type="Pfam" id="PF00097">
    <property type="entry name" value="zf-C3HC4"/>
    <property type="match status" value="1"/>
</dbReference>
<keyword evidence="8 16" id="KW-0863">Zinc-finger</keyword>
<evidence type="ECO:0000256" key="2">
    <source>
        <dbReference type="ARBA" id="ARBA00004906"/>
    </source>
</evidence>
<dbReference type="JaponicusDB" id="SJAG_03324">
    <property type="gene designation" value="pex12"/>
</dbReference>
<dbReference type="VEuPathDB" id="FungiDB:SJAG_03324"/>
<evidence type="ECO:0000313" key="20">
    <source>
        <dbReference type="Proteomes" id="UP000001744"/>
    </source>
</evidence>
<keyword evidence="18" id="KW-0436">Ligase</keyword>
<evidence type="ECO:0000256" key="5">
    <source>
        <dbReference type="ARBA" id="ARBA00022448"/>
    </source>
</evidence>
<organism evidence="18 20">
    <name type="scientific">Schizosaccharomyces japonicus (strain yFS275 / FY16936)</name>
    <name type="common">Fission yeast</name>
    <dbReference type="NCBI Taxonomy" id="402676"/>
    <lineage>
        <taxon>Eukaryota</taxon>
        <taxon>Fungi</taxon>
        <taxon>Dikarya</taxon>
        <taxon>Ascomycota</taxon>
        <taxon>Taphrinomycotina</taxon>
        <taxon>Schizosaccharomycetes</taxon>
        <taxon>Schizosaccharomycetales</taxon>
        <taxon>Schizosaccharomycetaceae</taxon>
        <taxon>Schizosaccharomyces</taxon>
    </lineage>
</organism>
<evidence type="ECO:0000256" key="16">
    <source>
        <dbReference type="PROSITE-ProRule" id="PRU00175"/>
    </source>
</evidence>
<dbReference type="OMA" id="QHYLARC"/>
<dbReference type="Pfam" id="PF04757">
    <property type="entry name" value="Pex2_Pex12"/>
    <property type="match status" value="1"/>
</dbReference>
<dbReference type="GO" id="GO:0005778">
    <property type="term" value="C:peroxisomal membrane"/>
    <property type="evidence" value="ECO:0000318"/>
    <property type="project" value="GO_Central"/>
</dbReference>
<dbReference type="InterPro" id="IPR006845">
    <property type="entry name" value="Pex_N"/>
</dbReference>
<dbReference type="PROSITE" id="PS50089">
    <property type="entry name" value="ZF_RING_2"/>
    <property type="match status" value="1"/>
</dbReference>
<keyword evidence="13" id="KW-0576">Peroxisome</keyword>
<proteinExistence type="inferred from homology"/>
<evidence type="ECO:0000256" key="3">
    <source>
        <dbReference type="ARBA" id="ARBA00008704"/>
    </source>
</evidence>
<evidence type="ECO:0000256" key="13">
    <source>
        <dbReference type="ARBA" id="ARBA00023140"/>
    </source>
</evidence>
<evidence type="ECO:0000256" key="11">
    <source>
        <dbReference type="ARBA" id="ARBA00022989"/>
    </source>
</evidence>
<dbReference type="EMBL" id="KE651167">
    <property type="protein sequence ID" value="EEB08185.1"/>
    <property type="molecule type" value="Genomic_DNA"/>
</dbReference>
<evidence type="ECO:0000256" key="14">
    <source>
        <dbReference type="ARBA" id="ARBA00029692"/>
    </source>
</evidence>
<evidence type="ECO:0000259" key="17">
    <source>
        <dbReference type="PROSITE" id="PS50089"/>
    </source>
</evidence>
<dbReference type="InterPro" id="IPR018957">
    <property type="entry name" value="Znf_C3HC4_RING-type"/>
</dbReference>
<comment type="pathway">
    <text evidence="2">Protein modification; protein ubiquitination.</text>
</comment>
<gene>
    <name evidence="19" type="primary">pex12</name>
    <name evidence="18" type="ORF">SJAG_03324</name>
</gene>
<name>B6K3X8_SCHJY</name>
<reference evidence="18 20" key="1">
    <citation type="journal article" date="2011" name="Science">
        <title>Comparative functional genomics of the fission yeasts.</title>
        <authorList>
            <person name="Rhind N."/>
            <person name="Chen Z."/>
            <person name="Yassour M."/>
            <person name="Thompson D.A."/>
            <person name="Haas B.J."/>
            <person name="Habib N."/>
            <person name="Wapinski I."/>
            <person name="Roy S."/>
            <person name="Lin M.F."/>
            <person name="Heiman D.I."/>
            <person name="Young S.K."/>
            <person name="Furuya K."/>
            <person name="Guo Y."/>
            <person name="Pidoux A."/>
            <person name="Chen H.M."/>
            <person name="Robbertse B."/>
            <person name="Goldberg J.M."/>
            <person name="Aoki K."/>
            <person name="Bayne E.H."/>
            <person name="Berlin A.M."/>
            <person name="Desjardins C.A."/>
            <person name="Dobbs E."/>
            <person name="Dukaj L."/>
            <person name="Fan L."/>
            <person name="FitzGerald M.G."/>
            <person name="French C."/>
            <person name="Gujja S."/>
            <person name="Hansen K."/>
            <person name="Keifenheim D."/>
            <person name="Levin J.Z."/>
            <person name="Mosher R.A."/>
            <person name="Mueller C.A."/>
            <person name="Pfiffner J."/>
            <person name="Priest M."/>
            <person name="Russ C."/>
            <person name="Smialowska A."/>
            <person name="Swoboda P."/>
            <person name="Sykes S.M."/>
            <person name="Vaughn M."/>
            <person name="Vengrova S."/>
            <person name="Yoder R."/>
            <person name="Zeng Q."/>
            <person name="Allshire R."/>
            <person name="Baulcombe D."/>
            <person name="Birren B.W."/>
            <person name="Brown W."/>
            <person name="Ekwall K."/>
            <person name="Kellis M."/>
            <person name="Leatherwood J."/>
            <person name="Levin H."/>
            <person name="Margalit H."/>
            <person name="Martienssen R."/>
            <person name="Nieduszynski C.A."/>
            <person name="Spatafora J.W."/>
            <person name="Friedman N."/>
            <person name="Dalgaard J.Z."/>
            <person name="Baumann P."/>
            <person name="Niki H."/>
            <person name="Regev A."/>
            <person name="Nusbaum C."/>
        </authorList>
    </citation>
    <scope>NUCLEOTIDE SEQUENCE [LARGE SCALE GENOMIC DNA]</scope>
    <source>
        <strain evidence="20">yFS275 / FY16936</strain>
    </source>
</reference>
<evidence type="ECO:0000256" key="7">
    <source>
        <dbReference type="ARBA" id="ARBA00022723"/>
    </source>
</evidence>
<comment type="similarity">
    <text evidence="3">Belongs to the pex2/pex10/pex12 family.</text>
</comment>
<dbReference type="OrthoDB" id="107372at2759"/>
<dbReference type="GO" id="GO:0006513">
    <property type="term" value="P:protein monoubiquitination"/>
    <property type="evidence" value="ECO:0000318"/>
    <property type="project" value="GO_Central"/>
</dbReference>
<keyword evidence="7" id="KW-0479">Metal-binding</keyword>
<dbReference type="Proteomes" id="UP000001744">
    <property type="component" value="Unassembled WGS sequence"/>
</dbReference>
<dbReference type="AlphaFoldDB" id="B6K3X8"/>
<dbReference type="GeneID" id="7052489"/>
<feature type="domain" description="RING-type" evidence="17">
    <location>
        <begin position="273"/>
        <end position="311"/>
    </location>
</feature>
<evidence type="ECO:0000256" key="8">
    <source>
        <dbReference type="ARBA" id="ARBA00022771"/>
    </source>
</evidence>
<evidence type="ECO:0000313" key="19">
    <source>
        <dbReference type="JaponicusDB" id="SJAG_03324"/>
    </source>
</evidence>
<dbReference type="HOGENOM" id="CLU_031067_1_0_1"/>
<sequence>MNPQLPSLLEHLEKEQLQSLISPSLLHILAHYAQKYPRYLLKVHKYYDEIYFALSYLVEQFFLKKWNATMVEHLLNWERKYVGWKLQSAGINRNKTYITCNLNNTDKKQKLLTLTLFPYLIRKLDDCIASLSKRLTTPGLSFPKARLYGCIIKLYRKLKSCWNILTWVIRILYMCGKTQYTNVIDLILHQKVIYAQRTDSSNTRNDAPISASTKLRDFILENGFTAFILALRLLNWWNENDYQKYFSVSKTWFTNLGPPRTTMASDYHTGTSCRICGSIIQNPAVLTTGFVFCYPCIQGWVSENQCCPVTRVPLLNPETSFWRLML</sequence>
<dbReference type="Gene3D" id="3.30.40.10">
    <property type="entry name" value="Zinc/RING finger domain, C3HC4 (zinc finger)"/>
    <property type="match status" value="1"/>
</dbReference>
<keyword evidence="20" id="KW-1185">Reference proteome</keyword>
<dbReference type="GO" id="GO:0008270">
    <property type="term" value="F:zinc ion binding"/>
    <property type="evidence" value="ECO:0007669"/>
    <property type="project" value="UniProtKB-KW"/>
</dbReference>
<evidence type="ECO:0000256" key="6">
    <source>
        <dbReference type="ARBA" id="ARBA00022692"/>
    </source>
</evidence>
<keyword evidence="11" id="KW-1133">Transmembrane helix</keyword>
<keyword evidence="12" id="KW-0472">Membrane</keyword>
<dbReference type="PANTHER" id="PTHR12888:SF0">
    <property type="entry name" value="PEROXISOME ASSEMBLY PROTEIN 12"/>
    <property type="match status" value="1"/>
</dbReference>
<accession>B6K3X8</accession>
<comment type="subunit">
    <text evidence="15">Component of the PEX2-PEX10-PEX12 retrotranslocation channel, composed of PEX2, PEX10 and PEX12.</text>
</comment>
<dbReference type="RefSeq" id="XP_002174478.1">
    <property type="nucleotide sequence ID" value="XM_002174442.2"/>
</dbReference>
<dbReference type="InterPro" id="IPR001841">
    <property type="entry name" value="Znf_RING"/>
</dbReference>
<evidence type="ECO:0000256" key="10">
    <source>
        <dbReference type="ARBA" id="ARBA00022927"/>
    </source>
</evidence>
<keyword evidence="5" id="KW-0813">Transport</keyword>
<dbReference type="SUPFAM" id="SSF57850">
    <property type="entry name" value="RING/U-box"/>
    <property type="match status" value="1"/>
</dbReference>
<dbReference type="InterPro" id="IPR017375">
    <property type="entry name" value="PEX12"/>
</dbReference>
<dbReference type="GO" id="GO:0016874">
    <property type="term" value="F:ligase activity"/>
    <property type="evidence" value="ECO:0007669"/>
    <property type="project" value="UniProtKB-KW"/>
</dbReference>
<evidence type="ECO:0000256" key="4">
    <source>
        <dbReference type="ARBA" id="ARBA00018980"/>
    </source>
</evidence>
<evidence type="ECO:0000313" key="18">
    <source>
        <dbReference type="EMBL" id="EEB08185.1"/>
    </source>
</evidence>
<dbReference type="InterPro" id="IPR013083">
    <property type="entry name" value="Znf_RING/FYVE/PHD"/>
</dbReference>
<keyword evidence="9" id="KW-0862">Zinc</keyword>
<keyword evidence="10" id="KW-0653">Protein transport</keyword>
<evidence type="ECO:0000256" key="1">
    <source>
        <dbReference type="ARBA" id="ARBA00004585"/>
    </source>
</evidence>
<dbReference type="GO" id="GO:1990429">
    <property type="term" value="C:peroxisomal importomer complex"/>
    <property type="evidence" value="ECO:0000318"/>
    <property type="project" value="GO_Central"/>
</dbReference>
<comment type="subcellular location">
    <subcellularLocation>
        <location evidence="1">Peroxisome membrane</location>
        <topology evidence="1">Multi-pass membrane protein</topology>
    </subcellularLocation>
</comment>
<dbReference type="GO" id="GO:0016562">
    <property type="term" value="P:protein import into peroxisome matrix, receptor recycling"/>
    <property type="evidence" value="ECO:0007669"/>
    <property type="project" value="UniProtKB-ARBA"/>
</dbReference>
<dbReference type="GO" id="GO:0004842">
    <property type="term" value="F:ubiquitin-protein transferase activity"/>
    <property type="evidence" value="ECO:0000318"/>
    <property type="project" value="GO_Central"/>
</dbReference>
<protein>
    <recommendedName>
        <fullName evidence="4">Peroxisome assembly protein 12</fullName>
    </recommendedName>
    <alternativeName>
        <fullName evidence="14">Peroxin-12</fullName>
    </alternativeName>
</protein>
<dbReference type="eggNOG" id="KOG0826">
    <property type="taxonomic scope" value="Eukaryota"/>
</dbReference>
<keyword evidence="6" id="KW-0812">Transmembrane</keyword>
<evidence type="ECO:0000256" key="12">
    <source>
        <dbReference type="ARBA" id="ARBA00023136"/>
    </source>
</evidence>